<evidence type="ECO:0000313" key="3">
    <source>
        <dbReference type="Proteomes" id="UP001064933"/>
    </source>
</evidence>
<keyword evidence="3" id="KW-1185">Reference proteome</keyword>
<evidence type="ECO:0000256" key="1">
    <source>
        <dbReference type="SAM" id="MobiDB-lite"/>
    </source>
</evidence>
<feature type="compositionally biased region" description="Pro residues" evidence="1">
    <location>
        <begin position="122"/>
        <end position="145"/>
    </location>
</feature>
<evidence type="ECO:0000313" key="2">
    <source>
        <dbReference type="EMBL" id="UXH76059.1"/>
    </source>
</evidence>
<evidence type="ECO:0008006" key="4">
    <source>
        <dbReference type="Google" id="ProtNLM"/>
    </source>
</evidence>
<accession>A0ABY6AUL6</accession>
<proteinExistence type="predicted"/>
<reference evidence="2" key="1">
    <citation type="submission" date="2022-10" db="EMBL/GenBank/DDBJ databases">
        <title>Characterization and whole genome sequencing of a new Roseateles species, isolated from fresh water.</title>
        <authorList>
            <person name="Guliayeva D.Y."/>
            <person name="Akhremchuk A.E."/>
            <person name="Sikolenko M.A."/>
            <person name="Valentovich L.N."/>
            <person name="Sidarenka A.V."/>
        </authorList>
    </citation>
    <scope>NUCLEOTIDE SEQUENCE</scope>
    <source>
        <strain evidence="2">BIM B-1768</strain>
    </source>
</reference>
<gene>
    <name evidence="2" type="ORF">N4261_13340</name>
</gene>
<name>A0ABY6AUL6_9BURK</name>
<feature type="region of interest" description="Disordered" evidence="1">
    <location>
        <begin position="65"/>
        <end position="150"/>
    </location>
</feature>
<dbReference type="Proteomes" id="UP001064933">
    <property type="component" value="Chromosome"/>
</dbReference>
<protein>
    <recommendedName>
        <fullName evidence="4">Prolin-rich transmembrane protein</fullName>
    </recommendedName>
</protein>
<dbReference type="EMBL" id="CP104562">
    <property type="protein sequence ID" value="UXH76059.1"/>
    <property type="molecule type" value="Genomic_DNA"/>
</dbReference>
<dbReference type="RefSeq" id="WP_261755789.1">
    <property type="nucleotide sequence ID" value="NZ_CP104562.2"/>
</dbReference>
<organism evidence="2 3">
    <name type="scientific">Roseateles amylovorans</name>
    <dbReference type="NCBI Taxonomy" id="2978473"/>
    <lineage>
        <taxon>Bacteria</taxon>
        <taxon>Pseudomonadati</taxon>
        <taxon>Pseudomonadota</taxon>
        <taxon>Betaproteobacteria</taxon>
        <taxon>Burkholderiales</taxon>
        <taxon>Sphaerotilaceae</taxon>
        <taxon>Roseateles</taxon>
    </lineage>
</organism>
<sequence length="210" mass="22095">MSAETKTVPAWRKLALGAALLTAAYLAIFGDKTPAGTVDVAPRAGSAAANSERAPVSRVMPAVPARAPNESPALNAAGRTTAAPSGKPNPVLDELIPRTELLPARSASAKTTRDLFAGVDWTPPPPPPVKETPPPPAPPTAPPLPFQIMGKRQDGGQWEVFLNRGDQVLIVRKGSVVEDSYRIDDISPPSMTVTYLPLRQTLSLSVGEAR</sequence>